<comment type="caution">
    <text evidence="2">The sequence shown here is derived from an EMBL/GenBank/DDBJ whole genome shotgun (WGS) entry which is preliminary data.</text>
</comment>
<evidence type="ECO:0008006" key="4">
    <source>
        <dbReference type="Google" id="ProtNLM"/>
    </source>
</evidence>
<keyword evidence="3" id="KW-1185">Reference proteome</keyword>
<evidence type="ECO:0000256" key="1">
    <source>
        <dbReference type="SAM" id="Phobius"/>
    </source>
</evidence>
<sequence>MNSDTIKLKLKRIDPVKYATVATLVYLLILLIVYVPIILLASLVGGFSDIGAGAAMLGGGILGVIFMIIFLGIFVFIITLIACSLLNFILKKTDGIDIDFEKAGLNISQIGEDRGIEK</sequence>
<accession>A0ABU5EN35</accession>
<organism evidence="2 3">
    <name type="scientific">Winogradskyella aquimaris</name>
    <dbReference type="NCBI Taxonomy" id="864074"/>
    <lineage>
        <taxon>Bacteria</taxon>
        <taxon>Pseudomonadati</taxon>
        <taxon>Bacteroidota</taxon>
        <taxon>Flavobacteriia</taxon>
        <taxon>Flavobacteriales</taxon>
        <taxon>Flavobacteriaceae</taxon>
        <taxon>Winogradskyella</taxon>
    </lineage>
</organism>
<dbReference type="EMBL" id="JAXDAE010000001">
    <property type="protein sequence ID" value="MDY2586097.1"/>
    <property type="molecule type" value="Genomic_DNA"/>
</dbReference>
<keyword evidence="1" id="KW-0472">Membrane</keyword>
<evidence type="ECO:0000313" key="3">
    <source>
        <dbReference type="Proteomes" id="UP001285855"/>
    </source>
</evidence>
<feature type="transmembrane region" description="Helical" evidence="1">
    <location>
        <begin position="64"/>
        <end position="90"/>
    </location>
</feature>
<proteinExistence type="predicted"/>
<dbReference type="RefSeq" id="WP_320554470.1">
    <property type="nucleotide sequence ID" value="NZ_JAXDAE010000001.1"/>
</dbReference>
<evidence type="ECO:0000313" key="2">
    <source>
        <dbReference type="EMBL" id="MDY2586097.1"/>
    </source>
</evidence>
<gene>
    <name evidence="2" type="ORF">SNF14_02000</name>
</gene>
<protein>
    <recommendedName>
        <fullName evidence="4">DUF3566 domain-containing protein</fullName>
    </recommendedName>
</protein>
<feature type="transmembrane region" description="Helical" evidence="1">
    <location>
        <begin position="21"/>
        <end position="44"/>
    </location>
</feature>
<keyword evidence="1" id="KW-1133">Transmembrane helix</keyword>
<keyword evidence="1" id="KW-0812">Transmembrane</keyword>
<reference evidence="2 3" key="1">
    <citation type="submission" date="2023-11" db="EMBL/GenBank/DDBJ databases">
        <title>Winogradskyella pelagius sp. nov., isolated from coastal sediment.</title>
        <authorList>
            <person name="Li F."/>
        </authorList>
    </citation>
    <scope>NUCLEOTIDE SEQUENCE [LARGE SCALE GENOMIC DNA]</scope>
    <source>
        <strain evidence="2 3">KCTC 23502</strain>
    </source>
</reference>
<name>A0ABU5EN35_9FLAO</name>
<dbReference type="Proteomes" id="UP001285855">
    <property type="component" value="Unassembled WGS sequence"/>
</dbReference>